<proteinExistence type="predicted"/>
<keyword evidence="1" id="KW-1133">Transmembrane helix</keyword>
<feature type="domain" description="Rab-GAP TBC" evidence="2">
    <location>
        <begin position="27"/>
        <end position="100"/>
    </location>
</feature>
<dbReference type="GO" id="GO:0005096">
    <property type="term" value="F:GTPase activator activity"/>
    <property type="evidence" value="ECO:0007669"/>
    <property type="project" value="TreeGrafter"/>
</dbReference>
<dbReference type="Pfam" id="PF00566">
    <property type="entry name" value="RabGAP-TBC"/>
    <property type="match status" value="1"/>
</dbReference>
<reference evidence="3" key="1">
    <citation type="submission" date="2021-01" db="EMBL/GenBank/DDBJ databases">
        <title>Phytophthora aleatoria, a newly-described species from Pinus radiata is distinct from Phytophthora cactorum isolates based on comparative genomics.</title>
        <authorList>
            <person name="Mcdougal R."/>
            <person name="Panda P."/>
            <person name="Williams N."/>
            <person name="Studholme D.J."/>
        </authorList>
    </citation>
    <scope>NUCLEOTIDE SEQUENCE</scope>
    <source>
        <strain evidence="3">NZFS 4037</strain>
    </source>
</reference>
<dbReference type="PANTHER" id="PTHR47219">
    <property type="entry name" value="RAB GTPASE-ACTIVATING PROTEIN 1-LIKE"/>
    <property type="match status" value="1"/>
</dbReference>
<gene>
    <name evidence="3" type="ORF">JG688_00011008</name>
</gene>
<protein>
    <recommendedName>
        <fullName evidence="2">Rab-GAP TBC domain-containing protein</fullName>
    </recommendedName>
</protein>
<dbReference type="EMBL" id="JAENGY010000736">
    <property type="protein sequence ID" value="KAG6957356.1"/>
    <property type="molecule type" value="Genomic_DNA"/>
</dbReference>
<keyword evidence="1" id="KW-0812">Transmembrane</keyword>
<organism evidence="3 4">
    <name type="scientific">Phytophthora aleatoria</name>
    <dbReference type="NCBI Taxonomy" id="2496075"/>
    <lineage>
        <taxon>Eukaryota</taxon>
        <taxon>Sar</taxon>
        <taxon>Stramenopiles</taxon>
        <taxon>Oomycota</taxon>
        <taxon>Peronosporomycetes</taxon>
        <taxon>Peronosporales</taxon>
        <taxon>Peronosporaceae</taxon>
        <taxon>Phytophthora</taxon>
    </lineage>
</organism>
<keyword evidence="4" id="KW-1185">Reference proteome</keyword>
<evidence type="ECO:0000259" key="2">
    <source>
        <dbReference type="Pfam" id="PF00566"/>
    </source>
</evidence>
<evidence type="ECO:0000256" key="1">
    <source>
        <dbReference type="SAM" id="Phobius"/>
    </source>
</evidence>
<dbReference type="Proteomes" id="UP000709295">
    <property type="component" value="Unassembled WGS sequence"/>
</dbReference>
<feature type="transmembrane region" description="Helical" evidence="1">
    <location>
        <begin position="149"/>
        <end position="168"/>
    </location>
</feature>
<evidence type="ECO:0000313" key="3">
    <source>
        <dbReference type="EMBL" id="KAG6957356.1"/>
    </source>
</evidence>
<dbReference type="InterPro" id="IPR000195">
    <property type="entry name" value="Rab-GAP-TBC_dom"/>
</dbReference>
<dbReference type="AlphaFoldDB" id="A0A8J5J121"/>
<dbReference type="GO" id="GO:0031267">
    <property type="term" value="F:small GTPase binding"/>
    <property type="evidence" value="ECO:0007669"/>
    <property type="project" value="TreeGrafter"/>
</dbReference>
<comment type="caution">
    <text evidence="3">The sequence shown here is derived from an EMBL/GenBank/DDBJ whole genome shotgun (WGS) entry which is preliminary data.</text>
</comment>
<accession>A0A8J5J121</accession>
<name>A0A8J5J121_9STRA</name>
<dbReference type="InterPro" id="IPR050302">
    <property type="entry name" value="Rab_GAP_TBC_domain"/>
</dbReference>
<sequence>MLAVSDWNEAHAFWLLVSILASPRFELERLYGPGLPHLSLRCFQTIDFPISIVATGWFMTLFTNMEALSYDVVVQVFEGFVFKGWKQLFQTALVILEELQGPILASCFDEIPRLFYDIQEYAVSFCYFFSILADAFSLVLVIHYLCTCISFHCVAFLCSLGLLTRNTYSRNQQSTKCLTAF</sequence>
<dbReference type="PANTHER" id="PTHR47219:SF9">
    <property type="entry name" value="GTPASE ACTIVATING PROTEIN AND CENTROSOME-ASSOCIATED, ISOFORM B"/>
    <property type="match status" value="1"/>
</dbReference>
<keyword evidence="1" id="KW-0472">Membrane</keyword>
<evidence type="ECO:0000313" key="4">
    <source>
        <dbReference type="Proteomes" id="UP000709295"/>
    </source>
</evidence>